<dbReference type="InterPro" id="IPR037171">
    <property type="entry name" value="NagB/RpiA_transferase-like"/>
</dbReference>
<dbReference type="SUPFAM" id="SSF75445">
    <property type="entry name" value="D-ribose-5-phosphate isomerase (RpiA), lid domain"/>
    <property type="match status" value="1"/>
</dbReference>
<protein>
    <recommendedName>
        <fullName evidence="4">ribose-5-phosphate isomerase</fullName>
        <ecNumber evidence="4">5.3.1.6</ecNumber>
    </recommendedName>
    <alternativeName>
        <fullName evidence="6">Phosphoriboisomerase</fullName>
    </alternativeName>
</protein>
<sequence>MVILNKLLAQIFIPKFFSTMSLESSKRVAAYKAVDEWVKPNTAIGIGSGSTVIYAVERLKQRVVNENIKVFCVPTSFQARQLIISNGLILSDLEAHPELDCAIDGADEADANLTLIKGGGGCLLQEKVVASCAQSLIIVADYTKDSTKLGQQYRKGIPIEVVPMAYVPVKRKIEGLFGGSVNLRMSVAKAGPCVTDNGNFLLDWQFPTDADSDWAAVNRDILMIPGVVESGLFVNMVRKAYFGLADGNVTERC</sequence>
<dbReference type="PANTHER" id="PTHR11934:SF0">
    <property type="entry name" value="RIBOSE-5-PHOSPHATE ISOMERASE"/>
    <property type="match status" value="1"/>
</dbReference>
<dbReference type="GO" id="GO:0004751">
    <property type="term" value="F:ribose-5-phosphate isomerase activity"/>
    <property type="evidence" value="ECO:0007669"/>
    <property type="project" value="UniProtKB-EC"/>
</dbReference>
<keyword evidence="5 7" id="KW-0413">Isomerase</keyword>
<dbReference type="AlphaFoldDB" id="A0A9Q0N9U7"/>
<dbReference type="GO" id="GO:0006014">
    <property type="term" value="P:D-ribose metabolic process"/>
    <property type="evidence" value="ECO:0007669"/>
    <property type="project" value="TreeGrafter"/>
</dbReference>
<dbReference type="InterPro" id="IPR004788">
    <property type="entry name" value="Ribose5P_isomerase_type_A"/>
</dbReference>
<organism evidence="7 8">
    <name type="scientific">Pseudolycoriella hygida</name>
    <dbReference type="NCBI Taxonomy" id="35572"/>
    <lineage>
        <taxon>Eukaryota</taxon>
        <taxon>Metazoa</taxon>
        <taxon>Ecdysozoa</taxon>
        <taxon>Arthropoda</taxon>
        <taxon>Hexapoda</taxon>
        <taxon>Insecta</taxon>
        <taxon>Pterygota</taxon>
        <taxon>Neoptera</taxon>
        <taxon>Endopterygota</taxon>
        <taxon>Diptera</taxon>
        <taxon>Nematocera</taxon>
        <taxon>Sciaroidea</taxon>
        <taxon>Sciaridae</taxon>
        <taxon>Pseudolycoriella</taxon>
    </lineage>
</organism>
<dbReference type="SUPFAM" id="SSF100950">
    <property type="entry name" value="NagB/RpiA/CoA transferase-like"/>
    <property type="match status" value="1"/>
</dbReference>
<dbReference type="OrthoDB" id="1555531at2759"/>
<dbReference type="Gene3D" id="3.40.50.1360">
    <property type="match status" value="1"/>
</dbReference>
<comment type="caution">
    <text evidence="7">The sequence shown here is derived from an EMBL/GenBank/DDBJ whole genome shotgun (WGS) entry which is preliminary data.</text>
</comment>
<gene>
    <name evidence="7" type="primary">RPIA</name>
    <name evidence="7" type="ORF">Bhyg_01226</name>
</gene>
<dbReference type="GO" id="GO:0005737">
    <property type="term" value="C:cytoplasm"/>
    <property type="evidence" value="ECO:0007669"/>
    <property type="project" value="TreeGrafter"/>
</dbReference>
<dbReference type="EC" id="5.3.1.6" evidence="4"/>
<dbReference type="NCBIfam" id="NF001924">
    <property type="entry name" value="PRK00702.1"/>
    <property type="match status" value="1"/>
</dbReference>
<dbReference type="EMBL" id="WJQU01000001">
    <property type="protein sequence ID" value="KAJ6646017.1"/>
    <property type="molecule type" value="Genomic_DNA"/>
</dbReference>
<comment type="pathway">
    <text evidence="2">Carbohydrate degradation; pentose phosphate pathway; D-ribose 5-phosphate from D-ribulose 5-phosphate (non-oxidative stage): step 1/1.</text>
</comment>
<dbReference type="FunFam" id="3.30.70.260:FF:000018">
    <property type="entry name" value="Ribose-5-phosphate isomerase A"/>
    <property type="match status" value="1"/>
</dbReference>
<reference evidence="7" key="1">
    <citation type="submission" date="2022-07" db="EMBL/GenBank/DDBJ databases">
        <authorList>
            <person name="Trinca V."/>
            <person name="Uliana J.V.C."/>
            <person name="Torres T.T."/>
            <person name="Ward R.J."/>
            <person name="Monesi N."/>
        </authorList>
    </citation>
    <scope>NUCLEOTIDE SEQUENCE</scope>
    <source>
        <strain evidence="7">HSMRA1968</strain>
        <tissue evidence="7">Whole embryos</tissue>
    </source>
</reference>
<dbReference type="CDD" id="cd01398">
    <property type="entry name" value="RPI_A"/>
    <property type="match status" value="1"/>
</dbReference>
<dbReference type="PANTHER" id="PTHR11934">
    <property type="entry name" value="RIBOSE-5-PHOSPHATE ISOMERASE"/>
    <property type="match status" value="1"/>
</dbReference>
<proteinExistence type="inferred from homology"/>
<evidence type="ECO:0000256" key="4">
    <source>
        <dbReference type="ARBA" id="ARBA00011959"/>
    </source>
</evidence>
<dbReference type="NCBIfam" id="TIGR00021">
    <property type="entry name" value="rpiA"/>
    <property type="match status" value="1"/>
</dbReference>
<keyword evidence="8" id="KW-1185">Reference proteome</keyword>
<evidence type="ECO:0000256" key="6">
    <source>
        <dbReference type="ARBA" id="ARBA00029734"/>
    </source>
</evidence>
<evidence type="ECO:0000256" key="3">
    <source>
        <dbReference type="ARBA" id="ARBA00008088"/>
    </source>
</evidence>
<evidence type="ECO:0000256" key="2">
    <source>
        <dbReference type="ARBA" id="ARBA00004988"/>
    </source>
</evidence>
<evidence type="ECO:0000313" key="8">
    <source>
        <dbReference type="Proteomes" id="UP001151699"/>
    </source>
</evidence>
<dbReference type="Gene3D" id="3.30.70.260">
    <property type="match status" value="1"/>
</dbReference>
<comment type="catalytic activity">
    <reaction evidence="1">
        <text>aldehydo-D-ribose 5-phosphate = D-ribulose 5-phosphate</text>
        <dbReference type="Rhea" id="RHEA:14657"/>
        <dbReference type="ChEBI" id="CHEBI:58121"/>
        <dbReference type="ChEBI" id="CHEBI:58273"/>
        <dbReference type="EC" id="5.3.1.6"/>
    </reaction>
</comment>
<comment type="similarity">
    <text evidence="3">Belongs to the ribose 5-phosphate isomerase family.</text>
</comment>
<accession>A0A9Q0N9U7</accession>
<dbReference type="Proteomes" id="UP001151699">
    <property type="component" value="Chromosome A"/>
</dbReference>
<dbReference type="Pfam" id="PF06026">
    <property type="entry name" value="Rib_5-P_isom_A"/>
    <property type="match status" value="1"/>
</dbReference>
<evidence type="ECO:0000313" key="7">
    <source>
        <dbReference type="EMBL" id="KAJ6646017.1"/>
    </source>
</evidence>
<evidence type="ECO:0000256" key="5">
    <source>
        <dbReference type="ARBA" id="ARBA00023235"/>
    </source>
</evidence>
<name>A0A9Q0N9U7_9DIPT</name>
<evidence type="ECO:0000256" key="1">
    <source>
        <dbReference type="ARBA" id="ARBA00001713"/>
    </source>
</evidence>
<dbReference type="GO" id="GO:0009052">
    <property type="term" value="P:pentose-phosphate shunt, non-oxidative branch"/>
    <property type="evidence" value="ECO:0007669"/>
    <property type="project" value="InterPro"/>
</dbReference>
<dbReference type="FunFam" id="3.40.50.1360:FF:000001">
    <property type="entry name" value="Ribose-5-phosphate isomerase A"/>
    <property type="match status" value="1"/>
</dbReference>